<feature type="chain" id="PRO_5002628062" description="DUF2846 domain-containing protein" evidence="1">
    <location>
        <begin position="18"/>
        <end position="161"/>
    </location>
</feature>
<feature type="signal peptide" evidence="1">
    <location>
        <begin position="1"/>
        <end position="17"/>
    </location>
</feature>
<reference evidence="2 3" key="1">
    <citation type="submission" date="2006-11" db="EMBL/GenBank/DDBJ databases">
        <authorList>
            <person name="Giovannoni S."/>
            <person name="Vergin K."/>
            <person name="Ferriera S."/>
            <person name="Johnson J."/>
            <person name="Kravitz S."/>
            <person name="Beeson K."/>
            <person name="Sutton G."/>
            <person name="Rogers Y.-H."/>
            <person name="Friedman R."/>
            <person name="Frazier M."/>
            <person name="Venter J.C."/>
        </authorList>
    </citation>
    <scope>NUCLEOTIDE SEQUENCE [LARGE SCALE GENOMIC DNA]</scope>
    <source>
        <strain evidence="2 3">HTCC2181</strain>
    </source>
</reference>
<accession>A0P6B4</accession>
<evidence type="ECO:0000256" key="1">
    <source>
        <dbReference type="SAM" id="SignalP"/>
    </source>
</evidence>
<name>A0P6B4_9PROT</name>
<evidence type="ECO:0000313" key="2">
    <source>
        <dbReference type="EMBL" id="EAV47074.1"/>
    </source>
</evidence>
<keyword evidence="3" id="KW-1185">Reference proteome</keyword>
<dbReference type="Proteomes" id="UP000054262">
    <property type="component" value="Unassembled WGS sequence"/>
</dbReference>
<sequence length="161" mass="17860">MTYLLPLFLALSMLGCASIKNITNPLKDDEPKKSLEENNTTTKPANADVSEAELYFYRQTDILTIGQTVELYVNDDEIGELGHGESLFKKVPIGKYELITKVGLSISIPVTGFGGACKFAKDFPLVDATHYFKIKFSPGIFCGEHEVIEISGSEYKKLKEK</sequence>
<keyword evidence="1" id="KW-0732">Signal</keyword>
<gene>
    <name evidence="2" type="ORF">MB2181_03335</name>
</gene>
<evidence type="ECO:0000313" key="3">
    <source>
        <dbReference type="Proteomes" id="UP000054262"/>
    </source>
</evidence>
<dbReference type="OrthoDB" id="9950822at2"/>
<evidence type="ECO:0008006" key="4">
    <source>
        <dbReference type="Google" id="ProtNLM"/>
    </source>
</evidence>
<comment type="caution">
    <text evidence="2">The sequence shown here is derived from an EMBL/GenBank/DDBJ whole genome shotgun (WGS) entry which is preliminary data.</text>
</comment>
<dbReference type="EMBL" id="AAUX01000001">
    <property type="protein sequence ID" value="EAV47074.1"/>
    <property type="molecule type" value="Genomic_DNA"/>
</dbReference>
<dbReference type="AlphaFoldDB" id="A0P6B4"/>
<proteinExistence type="predicted"/>
<protein>
    <recommendedName>
        <fullName evidence="4">DUF2846 domain-containing protein</fullName>
    </recommendedName>
</protein>
<organism evidence="2 3">
    <name type="scientific">Methylophilales bacterium HTCC2181</name>
    <dbReference type="NCBI Taxonomy" id="383631"/>
    <lineage>
        <taxon>Bacteria</taxon>
        <taxon>Pseudomonadati</taxon>
        <taxon>Pseudomonadota</taxon>
        <taxon>Betaproteobacteria</taxon>
        <taxon>Nitrosomonadales</taxon>
        <taxon>OM43 clade</taxon>
    </lineage>
</organism>